<evidence type="ECO:0000313" key="12">
    <source>
        <dbReference type="Proteomes" id="UP000470302"/>
    </source>
</evidence>
<dbReference type="Proteomes" id="UP000470302">
    <property type="component" value="Unassembled WGS sequence"/>
</dbReference>
<feature type="transmembrane region" description="Helical" evidence="10">
    <location>
        <begin position="14"/>
        <end position="32"/>
    </location>
</feature>
<keyword evidence="5 10" id="KW-0812">Transmembrane</keyword>
<dbReference type="InterPro" id="IPR023471">
    <property type="entry name" value="CtaG/Cox11_dom_sf"/>
</dbReference>
<dbReference type="AlphaFoldDB" id="A0A845G5K2"/>
<comment type="caution">
    <text evidence="11">The sequence shown here is derived from an EMBL/GenBank/DDBJ whole genome shotgun (WGS) entry which is preliminary data.</text>
</comment>
<evidence type="ECO:0000256" key="1">
    <source>
        <dbReference type="ARBA" id="ARBA00004007"/>
    </source>
</evidence>
<keyword evidence="9 10" id="KW-0472">Membrane</keyword>
<dbReference type="NCBIfam" id="NF003465">
    <property type="entry name" value="PRK05089.1"/>
    <property type="match status" value="1"/>
</dbReference>
<organism evidence="11 12">
    <name type="scientific">Duganella vulcania</name>
    <dbReference type="NCBI Taxonomy" id="2692166"/>
    <lineage>
        <taxon>Bacteria</taxon>
        <taxon>Pseudomonadati</taxon>
        <taxon>Pseudomonadota</taxon>
        <taxon>Betaproteobacteria</taxon>
        <taxon>Burkholderiales</taxon>
        <taxon>Oxalobacteraceae</taxon>
        <taxon>Telluria group</taxon>
        <taxon>Duganella</taxon>
    </lineage>
</organism>
<dbReference type="Gene3D" id="2.60.370.10">
    <property type="entry name" value="Ctag/Cox11"/>
    <property type="match status" value="1"/>
</dbReference>
<dbReference type="EMBL" id="WWCW01000041">
    <property type="protein sequence ID" value="MYM88207.1"/>
    <property type="molecule type" value="Genomic_DNA"/>
</dbReference>
<reference evidence="11 12" key="1">
    <citation type="submission" date="2020-01" db="EMBL/GenBank/DDBJ databases">
        <title>Novel species isolated from a subtropical stream in China.</title>
        <authorList>
            <person name="Lu H."/>
        </authorList>
    </citation>
    <scope>NUCLEOTIDE SEQUENCE [LARGE SCALE GENOMIC DNA]</scope>
    <source>
        <strain evidence="11 12">FT82W</strain>
    </source>
</reference>
<evidence type="ECO:0000256" key="2">
    <source>
        <dbReference type="ARBA" id="ARBA00004382"/>
    </source>
</evidence>
<protein>
    <recommendedName>
        <fullName evidence="4">Cytochrome c oxidase assembly protein CtaG</fullName>
    </recommendedName>
</protein>
<name>A0A845G5K2_9BURK</name>
<dbReference type="InterPro" id="IPR007533">
    <property type="entry name" value="Cyt_c_oxidase_assmbl_CtaG"/>
</dbReference>
<dbReference type="PANTHER" id="PTHR21320:SF3">
    <property type="entry name" value="CYTOCHROME C OXIDASE ASSEMBLY PROTEIN COX11, MITOCHONDRIAL-RELATED"/>
    <property type="match status" value="1"/>
</dbReference>
<proteinExistence type="inferred from homology"/>
<evidence type="ECO:0000256" key="9">
    <source>
        <dbReference type="ARBA" id="ARBA00023136"/>
    </source>
</evidence>
<evidence type="ECO:0000256" key="5">
    <source>
        <dbReference type="ARBA" id="ARBA00022692"/>
    </source>
</evidence>
<keyword evidence="6" id="KW-0735">Signal-anchor</keyword>
<evidence type="ECO:0000256" key="3">
    <source>
        <dbReference type="ARBA" id="ARBA00009620"/>
    </source>
</evidence>
<evidence type="ECO:0000256" key="10">
    <source>
        <dbReference type="SAM" id="Phobius"/>
    </source>
</evidence>
<dbReference type="SUPFAM" id="SSF110111">
    <property type="entry name" value="Ctag/Cox11"/>
    <property type="match status" value="1"/>
</dbReference>
<dbReference type="Pfam" id="PF04442">
    <property type="entry name" value="CtaG_Cox11"/>
    <property type="match status" value="1"/>
</dbReference>
<gene>
    <name evidence="11" type="ORF">GTP91_13580</name>
</gene>
<evidence type="ECO:0000256" key="8">
    <source>
        <dbReference type="ARBA" id="ARBA00023008"/>
    </source>
</evidence>
<comment type="function">
    <text evidence="1">Exerts its effect at some terminal stage of cytochrome c oxidase synthesis, probably by being involved in the insertion of the copper B into subunit I.</text>
</comment>
<comment type="subcellular location">
    <subcellularLocation>
        <location evidence="2">Cell inner membrane</location>
        <topology evidence="2">Single-pass type II membrane protein</topology>
        <orientation evidence="2">Periplasmic side</orientation>
    </subcellularLocation>
</comment>
<accession>A0A845G5K2</accession>
<dbReference type="GO" id="GO:0005507">
    <property type="term" value="F:copper ion binding"/>
    <property type="evidence" value="ECO:0007669"/>
    <property type="project" value="InterPro"/>
</dbReference>
<evidence type="ECO:0000256" key="4">
    <source>
        <dbReference type="ARBA" id="ARBA00015384"/>
    </source>
</evidence>
<dbReference type="RefSeq" id="WP_161097276.1">
    <property type="nucleotide sequence ID" value="NZ_WWCW01000041.1"/>
</dbReference>
<evidence type="ECO:0000256" key="7">
    <source>
        <dbReference type="ARBA" id="ARBA00022989"/>
    </source>
</evidence>
<keyword evidence="8" id="KW-0186">Copper</keyword>
<keyword evidence="7 10" id="KW-1133">Transmembrane helix</keyword>
<comment type="similarity">
    <text evidence="3">Belongs to the COX11/CtaG family.</text>
</comment>
<dbReference type="PIRSF" id="PIRSF005413">
    <property type="entry name" value="COX11"/>
    <property type="match status" value="1"/>
</dbReference>
<evidence type="ECO:0000256" key="6">
    <source>
        <dbReference type="ARBA" id="ARBA00022968"/>
    </source>
</evidence>
<evidence type="ECO:0000313" key="11">
    <source>
        <dbReference type="EMBL" id="MYM88207.1"/>
    </source>
</evidence>
<dbReference type="PANTHER" id="PTHR21320">
    <property type="entry name" value="CYTOCHROME C OXIDASE ASSEMBLY PROTEIN COX11-RELATED"/>
    <property type="match status" value="1"/>
</dbReference>
<dbReference type="GO" id="GO:0005886">
    <property type="term" value="C:plasma membrane"/>
    <property type="evidence" value="ECO:0007669"/>
    <property type="project" value="UniProtKB-SubCell"/>
</dbReference>
<sequence length="187" mass="20872">MSEDRETGGLNRTLLGKLIVVAVLMFGFAYALNPFYRQICEALGINVLTQKDGTVSIDANTQIDKTRSVTIEFDGNAQGPWRFRPVTHSMSVHPGELATVMYEVVNTQNREVSAQAIPSYAPQSAMPHFKKVECFCFKQQTMKPNEARQMPVVFFIDPALPKDVKTITLSYTFFEVGGLDKTKTAAR</sequence>